<evidence type="ECO:0000256" key="8">
    <source>
        <dbReference type="ARBA" id="ARBA00023136"/>
    </source>
</evidence>
<dbReference type="InterPro" id="IPR052155">
    <property type="entry name" value="Biofilm_reg_signaling"/>
</dbReference>
<accession>A0A4V2SCJ7</accession>
<evidence type="ECO:0000256" key="6">
    <source>
        <dbReference type="ARBA" id="ARBA00022692"/>
    </source>
</evidence>
<dbReference type="Pfam" id="PF13426">
    <property type="entry name" value="PAS_9"/>
    <property type="match status" value="1"/>
</dbReference>
<reference evidence="15 16" key="1">
    <citation type="submission" date="2019-03" db="EMBL/GenBank/DDBJ databases">
        <title>Genomic Encyclopedia of Type Strains, Phase IV (KMG-IV): sequencing the most valuable type-strain genomes for metagenomic binning, comparative biology and taxonomic classification.</title>
        <authorList>
            <person name="Goeker M."/>
        </authorList>
    </citation>
    <scope>NUCLEOTIDE SEQUENCE [LARGE SCALE GENOMIC DNA]</scope>
    <source>
        <strain evidence="15 16">DSM 25287</strain>
    </source>
</reference>
<feature type="domain" description="PAC" evidence="12">
    <location>
        <begin position="594"/>
        <end position="646"/>
    </location>
</feature>
<dbReference type="PROSITE" id="PS50112">
    <property type="entry name" value="PAS"/>
    <property type="match status" value="2"/>
</dbReference>
<comment type="cofactor">
    <cofactor evidence="1">
        <name>Mg(2+)</name>
        <dbReference type="ChEBI" id="CHEBI:18420"/>
    </cofactor>
</comment>
<dbReference type="InterPro" id="IPR043128">
    <property type="entry name" value="Rev_trsase/Diguanyl_cyclase"/>
</dbReference>
<dbReference type="AlphaFoldDB" id="A0A4V2SCJ7"/>
<dbReference type="InterPro" id="IPR035965">
    <property type="entry name" value="PAS-like_dom_sf"/>
</dbReference>
<dbReference type="NCBIfam" id="TIGR00229">
    <property type="entry name" value="sensory_box"/>
    <property type="match status" value="2"/>
</dbReference>
<dbReference type="CDD" id="cd01949">
    <property type="entry name" value="GGDEF"/>
    <property type="match status" value="1"/>
</dbReference>
<dbReference type="SUPFAM" id="SSF55785">
    <property type="entry name" value="PYP-like sensor domain (PAS domain)"/>
    <property type="match status" value="2"/>
</dbReference>
<evidence type="ECO:0000256" key="4">
    <source>
        <dbReference type="ARBA" id="ARBA00022475"/>
    </source>
</evidence>
<dbReference type="SUPFAM" id="SSF55073">
    <property type="entry name" value="Nucleotide cyclase"/>
    <property type="match status" value="1"/>
</dbReference>
<evidence type="ECO:0000259" key="12">
    <source>
        <dbReference type="PROSITE" id="PS50113"/>
    </source>
</evidence>
<dbReference type="SMART" id="SM00267">
    <property type="entry name" value="GGDEF"/>
    <property type="match status" value="1"/>
</dbReference>
<dbReference type="EC" id="3.1.4.52" evidence="3"/>
<dbReference type="Gene3D" id="3.30.70.270">
    <property type="match status" value="1"/>
</dbReference>
<dbReference type="InterPro" id="IPR000160">
    <property type="entry name" value="GGDEF_dom"/>
</dbReference>
<sequence>MPSTVSRLRHWLAQAGDERRLAWLPVLGSMVLVLLVSALFGIYTVVQRTDELEDDIATAERDYRAGEEARLLQTARNAGDFLDYLRSRTEGELIRTLREQAEQAWRIATTLQQEHAGVQTEAETRRLIIETLRPLRFFGGRGYFFIDDLDGNAVLLPTVPELEGTSLLDNRDDRGRYIMRELLAAATAPDGGVARYRWYLPDEPTRMADKLAYVRRFEPYGWVIGTGDYLVTATADAQRNALGQLRGVRFDAESHLAVIGETGNLLLLPHAPRYEGGDAGAIDDPELRALVERLIAAGRAGGGFVAYRWRRDGGGPPQSRLAYVSAPDAWGWMVIADADTERSRELIERRRGSLSAAAGERLRTTGLLLIGGVLAAALLALFYGRWVGRVIRGYRSDLERRNAELREQARRLYLTRQMVDNAADLMFVADAQGRLAYANRRACEVLGRRAEELEGAPVTLLGEAVWGEGRSSTERFEALLPLPDAAPLDVEVTTHGIEYDGQPYRCAVMRDIRERKRAEGELRIAALVFEAGSEGILITDADNDILAVNAAFTAMTGYAATEVLGRNPRLLKSNRQGDEFYARLWEALKRDGRWSGEVWNRKRDGSLLPVWLSITVLRDANGAVLRHIAAFTDISDRKAKEARIRRLAEFDPLTELPNRALLGERIGEALQAARARAAQCALLFIDLDRFKNVNDSLGHATGDELLCEVALRLRGALRTGDIVGRSGGDEFMVLVPDIDGQPQAALWARKILAAITRPYFIEEHELHVTPSIGISLFPGDGEDIDTLLKNADAAMYFAKECGRNNYQFFTRALHARAMERLSLENSLRVALERREFRLVYQPQVDAASGALLGCEALLRWRHPERGPVSPATFIPVAEDAGLIVPIGTWVLREACRQLQAWRQQGRMLLPVAINVSPLQMQQANWAGTVAAVLRESGIPPTLVELEVTESALLDDIDAAVEAVATLKRTGVKVAIDDFGTGYSSLSYLRRLALDKLKIDRSFVRELPDKVDDIEIVKVIIQLARTLGLRTLAEGVETEGQRACLVACGCEQIQGYLFAPPLEADEFCELLPLADAAAVAAQ</sequence>
<evidence type="ECO:0000256" key="2">
    <source>
        <dbReference type="ARBA" id="ARBA00004651"/>
    </source>
</evidence>
<dbReference type="InterPro" id="IPR004010">
    <property type="entry name" value="Double_Cache_2"/>
</dbReference>
<evidence type="ECO:0000256" key="1">
    <source>
        <dbReference type="ARBA" id="ARBA00001946"/>
    </source>
</evidence>
<dbReference type="InterPro" id="IPR000700">
    <property type="entry name" value="PAS-assoc_C"/>
</dbReference>
<dbReference type="InterPro" id="IPR013767">
    <property type="entry name" value="PAS_fold"/>
</dbReference>
<dbReference type="OrthoDB" id="8416215at2"/>
<feature type="transmembrane region" description="Helical" evidence="10">
    <location>
        <begin position="366"/>
        <end position="386"/>
    </location>
</feature>
<evidence type="ECO:0000313" key="16">
    <source>
        <dbReference type="Proteomes" id="UP000295765"/>
    </source>
</evidence>
<dbReference type="Proteomes" id="UP000295765">
    <property type="component" value="Unassembled WGS sequence"/>
</dbReference>
<dbReference type="PROSITE" id="PS50887">
    <property type="entry name" value="GGDEF"/>
    <property type="match status" value="1"/>
</dbReference>
<dbReference type="Gene3D" id="3.30.450.20">
    <property type="entry name" value="PAS domain"/>
    <property type="match status" value="4"/>
</dbReference>
<name>A0A4V2SCJ7_9GAMM</name>
<evidence type="ECO:0000256" key="3">
    <source>
        <dbReference type="ARBA" id="ARBA00012282"/>
    </source>
</evidence>
<dbReference type="Gene3D" id="3.20.20.450">
    <property type="entry name" value="EAL domain"/>
    <property type="match status" value="1"/>
</dbReference>
<dbReference type="InterPro" id="IPR001633">
    <property type="entry name" value="EAL_dom"/>
</dbReference>
<dbReference type="Pfam" id="PF00563">
    <property type="entry name" value="EAL"/>
    <property type="match status" value="1"/>
</dbReference>
<dbReference type="InterPro" id="IPR000014">
    <property type="entry name" value="PAS"/>
</dbReference>
<dbReference type="InterPro" id="IPR001610">
    <property type="entry name" value="PAC"/>
</dbReference>
<dbReference type="SMART" id="SM00052">
    <property type="entry name" value="EAL"/>
    <property type="match status" value="1"/>
</dbReference>
<evidence type="ECO:0000313" key="15">
    <source>
        <dbReference type="EMBL" id="TCO79640.1"/>
    </source>
</evidence>
<evidence type="ECO:0000259" key="13">
    <source>
        <dbReference type="PROSITE" id="PS50883"/>
    </source>
</evidence>
<dbReference type="RefSeq" id="WP_132544493.1">
    <property type="nucleotide sequence ID" value="NZ_SLWY01000018.1"/>
</dbReference>
<dbReference type="SUPFAM" id="SSF141868">
    <property type="entry name" value="EAL domain-like"/>
    <property type="match status" value="1"/>
</dbReference>
<dbReference type="InterPro" id="IPR035919">
    <property type="entry name" value="EAL_sf"/>
</dbReference>
<evidence type="ECO:0000256" key="10">
    <source>
        <dbReference type="SAM" id="Phobius"/>
    </source>
</evidence>
<comment type="catalytic activity">
    <reaction evidence="9">
        <text>3',3'-c-di-GMP + H2O = 5'-phosphoguanylyl(3'-&gt;5')guanosine + H(+)</text>
        <dbReference type="Rhea" id="RHEA:24902"/>
        <dbReference type="ChEBI" id="CHEBI:15377"/>
        <dbReference type="ChEBI" id="CHEBI:15378"/>
        <dbReference type="ChEBI" id="CHEBI:58754"/>
        <dbReference type="ChEBI" id="CHEBI:58805"/>
        <dbReference type="EC" id="3.1.4.52"/>
    </reaction>
    <physiologicalReaction direction="left-to-right" evidence="9">
        <dbReference type="Rhea" id="RHEA:24903"/>
    </physiologicalReaction>
</comment>
<dbReference type="PANTHER" id="PTHR44757:SF2">
    <property type="entry name" value="BIOFILM ARCHITECTURE MAINTENANCE PROTEIN MBAA"/>
    <property type="match status" value="1"/>
</dbReference>
<dbReference type="PROSITE" id="PS50883">
    <property type="entry name" value="EAL"/>
    <property type="match status" value="1"/>
</dbReference>
<keyword evidence="6 10" id="KW-0812">Transmembrane</keyword>
<gene>
    <name evidence="15" type="ORF">EV699_11825</name>
</gene>
<feature type="domain" description="EAL" evidence="13">
    <location>
        <begin position="820"/>
        <end position="1074"/>
    </location>
</feature>
<dbReference type="GO" id="GO:0005886">
    <property type="term" value="C:plasma membrane"/>
    <property type="evidence" value="ECO:0007669"/>
    <property type="project" value="UniProtKB-SubCell"/>
</dbReference>
<protein>
    <recommendedName>
        <fullName evidence="3">cyclic-guanylate-specific phosphodiesterase</fullName>
        <ecNumber evidence="3">3.1.4.52</ecNumber>
    </recommendedName>
</protein>
<keyword evidence="16" id="KW-1185">Reference proteome</keyword>
<dbReference type="InterPro" id="IPR033480">
    <property type="entry name" value="sCache_2"/>
</dbReference>
<keyword evidence="7 10" id="KW-1133">Transmembrane helix</keyword>
<keyword evidence="8 10" id="KW-0472">Membrane</keyword>
<dbReference type="EMBL" id="SLWY01000018">
    <property type="protein sequence ID" value="TCO79640.1"/>
    <property type="molecule type" value="Genomic_DNA"/>
</dbReference>
<evidence type="ECO:0000259" key="14">
    <source>
        <dbReference type="PROSITE" id="PS50887"/>
    </source>
</evidence>
<evidence type="ECO:0000256" key="7">
    <source>
        <dbReference type="ARBA" id="ARBA00022989"/>
    </source>
</evidence>
<dbReference type="InterPro" id="IPR029787">
    <property type="entry name" value="Nucleotide_cyclase"/>
</dbReference>
<keyword evidence="5" id="KW-0973">c-di-GMP</keyword>
<feature type="transmembrane region" description="Helical" evidence="10">
    <location>
        <begin position="21"/>
        <end position="43"/>
    </location>
</feature>
<dbReference type="NCBIfam" id="TIGR00254">
    <property type="entry name" value="GGDEF"/>
    <property type="match status" value="1"/>
</dbReference>
<feature type="domain" description="GGDEF" evidence="14">
    <location>
        <begin position="678"/>
        <end position="811"/>
    </location>
</feature>
<feature type="domain" description="PAS" evidence="11">
    <location>
        <begin position="411"/>
        <end position="455"/>
    </location>
</feature>
<keyword evidence="4" id="KW-1003">Cell membrane</keyword>
<dbReference type="Pfam" id="PF08269">
    <property type="entry name" value="dCache_2"/>
    <property type="match status" value="1"/>
</dbReference>
<dbReference type="Pfam" id="PF00990">
    <property type="entry name" value="GGDEF"/>
    <property type="match status" value="1"/>
</dbReference>
<dbReference type="CDD" id="cd01948">
    <property type="entry name" value="EAL"/>
    <property type="match status" value="1"/>
</dbReference>
<dbReference type="SMART" id="SM01049">
    <property type="entry name" value="Cache_2"/>
    <property type="match status" value="1"/>
</dbReference>
<dbReference type="SMART" id="SM00086">
    <property type="entry name" value="PAC"/>
    <property type="match status" value="1"/>
</dbReference>
<organism evidence="15 16">
    <name type="scientific">Plasticicumulans lactativorans</name>
    <dbReference type="NCBI Taxonomy" id="1133106"/>
    <lineage>
        <taxon>Bacteria</taxon>
        <taxon>Pseudomonadati</taxon>
        <taxon>Pseudomonadota</taxon>
        <taxon>Gammaproteobacteria</taxon>
        <taxon>Candidatus Competibacteraceae</taxon>
        <taxon>Plasticicumulans</taxon>
    </lineage>
</organism>
<dbReference type="GO" id="GO:0071111">
    <property type="term" value="F:cyclic-guanylate-specific phosphodiesterase activity"/>
    <property type="evidence" value="ECO:0007669"/>
    <property type="project" value="UniProtKB-EC"/>
</dbReference>
<evidence type="ECO:0000259" key="11">
    <source>
        <dbReference type="PROSITE" id="PS50112"/>
    </source>
</evidence>
<proteinExistence type="predicted"/>
<dbReference type="PANTHER" id="PTHR44757">
    <property type="entry name" value="DIGUANYLATE CYCLASE DGCP"/>
    <property type="match status" value="1"/>
</dbReference>
<dbReference type="GO" id="GO:0006355">
    <property type="term" value="P:regulation of DNA-templated transcription"/>
    <property type="evidence" value="ECO:0007669"/>
    <property type="project" value="InterPro"/>
</dbReference>
<evidence type="ECO:0000256" key="5">
    <source>
        <dbReference type="ARBA" id="ARBA00022636"/>
    </source>
</evidence>
<dbReference type="FunFam" id="3.20.20.450:FF:000001">
    <property type="entry name" value="Cyclic di-GMP phosphodiesterase yahA"/>
    <property type="match status" value="1"/>
</dbReference>
<dbReference type="CDD" id="cd00130">
    <property type="entry name" value="PAS"/>
    <property type="match status" value="2"/>
</dbReference>
<feature type="domain" description="PAS" evidence="11">
    <location>
        <begin position="528"/>
        <end position="567"/>
    </location>
</feature>
<dbReference type="Pfam" id="PF00989">
    <property type="entry name" value="PAS"/>
    <property type="match status" value="1"/>
</dbReference>
<comment type="subcellular location">
    <subcellularLocation>
        <location evidence="2">Cell membrane</location>
        <topology evidence="2">Multi-pass membrane protein</topology>
    </subcellularLocation>
</comment>
<evidence type="ECO:0000256" key="9">
    <source>
        <dbReference type="ARBA" id="ARBA00051114"/>
    </source>
</evidence>
<dbReference type="SMART" id="SM00091">
    <property type="entry name" value="PAS"/>
    <property type="match status" value="2"/>
</dbReference>
<comment type="caution">
    <text evidence="15">The sequence shown here is derived from an EMBL/GenBank/DDBJ whole genome shotgun (WGS) entry which is preliminary data.</text>
</comment>
<dbReference type="GO" id="GO:0071732">
    <property type="term" value="P:cellular response to nitric oxide"/>
    <property type="evidence" value="ECO:0007669"/>
    <property type="project" value="UniProtKB-ARBA"/>
</dbReference>
<dbReference type="FunFam" id="3.30.70.270:FF:000001">
    <property type="entry name" value="Diguanylate cyclase domain protein"/>
    <property type="match status" value="1"/>
</dbReference>
<dbReference type="PROSITE" id="PS50113">
    <property type="entry name" value="PAC"/>
    <property type="match status" value="1"/>
</dbReference>